<keyword evidence="3" id="KW-1185">Reference proteome</keyword>
<dbReference type="AlphaFoldDB" id="A0A2W7IER7"/>
<dbReference type="Proteomes" id="UP000249542">
    <property type="component" value="Unassembled WGS sequence"/>
</dbReference>
<accession>A0A2W7IER7</accession>
<reference evidence="2 3" key="1">
    <citation type="submission" date="2018-06" db="EMBL/GenBank/DDBJ databases">
        <title>Genomic Encyclopedia of Archaeal and Bacterial Type Strains, Phase II (KMG-II): from individual species to whole genera.</title>
        <authorList>
            <person name="Goeker M."/>
        </authorList>
    </citation>
    <scope>NUCLEOTIDE SEQUENCE [LARGE SCALE GENOMIC DNA]</scope>
    <source>
        <strain evidence="2 3">DSM 15361</strain>
    </source>
</reference>
<keyword evidence="1" id="KW-0472">Membrane</keyword>
<name>A0A2W7IER7_9FLAO</name>
<dbReference type="RefSeq" id="WP_111539790.1">
    <property type="nucleotide sequence ID" value="NZ_QKYV01000001.1"/>
</dbReference>
<protein>
    <recommendedName>
        <fullName evidence="4">Heme exporter protein D</fullName>
    </recommendedName>
</protein>
<sequence length="74" mass="8818">MLQQIHIPNEEKTDTNQQFGWYTLGDFIAANWFYITAVVVIALIVLMYSKRLKRERLKRQEEARQNTNESSTNR</sequence>
<proteinExistence type="predicted"/>
<dbReference type="EMBL" id="QKYV01000001">
    <property type="protein sequence ID" value="PZW44122.1"/>
    <property type="molecule type" value="Genomic_DNA"/>
</dbReference>
<evidence type="ECO:0000313" key="3">
    <source>
        <dbReference type="Proteomes" id="UP000249542"/>
    </source>
</evidence>
<keyword evidence="1" id="KW-1133">Transmembrane helix</keyword>
<organism evidence="2 3">
    <name type="scientific">Mesonia algae</name>
    <dbReference type="NCBI Taxonomy" id="213248"/>
    <lineage>
        <taxon>Bacteria</taxon>
        <taxon>Pseudomonadati</taxon>
        <taxon>Bacteroidota</taxon>
        <taxon>Flavobacteriia</taxon>
        <taxon>Flavobacteriales</taxon>
        <taxon>Flavobacteriaceae</taxon>
        <taxon>Mesonia</taxon>
    </lineage>
</organism>
<gene>
    <name evidence="2" type="ORF">LX95_00452</name>
</gene>
<evidence type="ECO:0000256" key="1">
    <source>
        <dbReference type="SAM" id="Phobius"/>
    </source>
</evidence>
<evidence type="ECO:0000313" key="2">
    <source>
        <dbReference type="EMBL" id="PZW44122.1"/>
    </source>
</evidence>
<evidence type="ECO:0008006" key="4">
    <source>
        <dbReference type="Google" id="ProtNLM"/>
    </source>
</evidence>
<feature type="transmembrane region" description="Helical" evidence="1">
    <location>
        <begin position="29"/>
        <end position="49"/>
    </location>
</feature>
<comment type="caution">
    <text evidence="2">The sequence shown here is derived from an EMBL/GenBank/DDBJ whole genome shotgun (WGS) entry which is preliminary data.</text>
</comment>
<keyword evidence="1" id="KW-0812">Transmembrane</keyword>